<gene>
    <name evidence="8" type="ORF">HNQ47_001790</name>
</gene>
<feature type="binding site" evidence="4">
    <location>
        <position position="4"/>
    </location>
    <ligand>
        <name>Zn(2+)</name>
        <dbReference type="ChEBI" id="CHEBI:29105"/>
    </ligand>
</feature>
<dbReference type="PANTHER" id="PTHR43464">
    <property type="entry name" value="METHYLTRANSFERASE"/>
    <property type="match status" value="1"/>
</dbReference>
<evidence type="ECO:0000256" key="3">
    <source>
        <dbReference type="ARBA" id="ARBA00022691"/>
    </source>
</evidence>
<feature type="binding site" evidence="5">
    <location>
        <position position="174"/>
    </location>
    <ligand>
        <name>S-adenosyl-L-methionine</name>
        <dbReference type="ChEBI" id="CHEBI:59789"/>
    </ligand>
</feature>
<dbReference type="PANTHER" id="PTHR43464:SF19">
    <property type="entry name" value="UBIQUINONE BIOSYNTHESIS O-METHYLTRANSFERASE, MITOCHONDRIAL"/>
    <property type="match status" value="1"/>
</dbReference>
<dbReference type="InterPro" id="IPR048647">
    <property type="entry name" value="RlmA_N"/>
</dbReference>
<keyword evidence="2 8" id="KW-0808">Transferase</keyword>
<evidence type="ECO:0000259" key="6">
    <source>
        <dbReference type="Pfam" id="PF08241"/>
    </source>
</evidence>
<dbReference type="Gene3D" id="3.40.50.150">
    <property type="entry name" value="Vaccinia Virus protein VP39"/>
    <property type="match status" value="1"/>
</dbReference>
<organism evidence="8 9">
    <name type="scientific">Catenisphaera adipataccumulans</name>
    <dbReference type="NCBI Taxonomy" id="700500"/>
    <lineage>
        <taxon>Bacteria</taxon>
        <taxon>Bacillati</taxon>
        <taxon>Bacillota</taxon>
        <taxon>Erysipelotrichia</taxon>
        <taxon>Erysipelotrichales</taxon>
        <taxon>Erysipelotrichaceae</taxon>
        <taxon>Catenisphaera</taxon>
    </lineage>
</organism>
<evidence type="ECO:0000313" key="8">
    <source>
        <dbReference type="EMBL" id="MBB5183749.1"/>
    </source>
</evidence>
<keyword evidence="9" id="KW-1185">Reference proteome</keyword>
<accession>A0A7W8CZ88</accession>
<feature type="binding site" evidence="4">
    <location>
        <position position="20"/>
    </location>
    <ligand>
        <name>Zn(2+)</name>
        <dbReference type="ChEBI" id="CHEBI:29105"/>
    </ligand>
</feature>
<evidence type="ECO:0000256" key="4">
    <source>
        <dbReference type="PIRSR" id="PIRSR018249-1"/>
    </source>
</evidence>
<feature type="binding site" evidence="4">
    <location>
        <position position="7"/>
    </location>
    <ligand>
        <name>Zn(2+)</name>
        <dbReference type="ChEBI" id="CHEBI:29105"/>
    </ligand>
</feature>
<dbReference type="InterPro" id="IPR016718">
    <property type="entry name" value="rRNA_m1G-MeTrfase_A_prd"/>
</dbReference>
<evidence type="ECO:0000256" key="2">
    <source>
        <dbReference type="ARBA" id="ARBA00022679"/>
    </source>
</evidence>
<sequence length="257" mass="29338">MFRCPICGGKLLHQNRTFVCANHHTFDQAKEGYVNLSRKQKKDQGDNKQMVRARTAFLEKGYYDFLRQYLMSAVSDLSLNTVLDAGCGQGYYTGAIGSCVKTMAAVDLSKYAVAYASRHDPHTSYAVASIFALPFYDGTFDGVLSTFVPPAPEEIHRVLKPGGYWIMTEPGPRHCLELKQLLYETVIENPSPANQRDGYLLIRQECIRQREHVEDLMNLLDMTPYRYKSPKAGIERVRQQKESDVTFEFMVSIWKKI</sequence>
<dbReference type="EMBL" id="JACHHK010000008">
    <property type="protein sequence ID" value="MBB5183749.1"/>
    <property type="molecule type" value="Genomic_DNA"/>
</dbReference>
<comment type="caution">
    <text evidence="8">The sequence shown here is derived from an EMBL/GenBank/DDBJ whole genome shotgun (WGS) entry which is preliminary data.</text>
</comment>
<keyword evidence="4" id="KW-0479">Metal-binding</keyword>
<evidence type="ECO:0000259" key="7">
    <source>
        <dbReference type="Pfam" id="PF21302"/>
    </source>
</evidence>
<feature type="domain" description="23S rRNA (guanine(745)-N(1))-methyltransferase N-terminal" evidence="7">
    <location>
        <begin position="2"/>
        <end position="42"/>
    </location>
</feature>
<keyword evidence="1 8" id="KW-0489">Methyltransferase</keyword>
<feature type="domain" description="Methyltransferase type 11" evidence="6">
    <location>
        <begin position="83"/>
        <end position="166"/>
    </location>
</feature>
<name>A0A7W8CZ88_9FIRM</name>
<feature type="binding site" evidence="4">
    <location>
        <position position="24"/>
    </location>
    <ligand>
        <name>Zn(2+)</name>
        <dbReference type="ChEBI" id="CHEBI:29105"/>
    </ligand>
</feature>
<proteinExistence type="predicted"/>
<protein>
    <submittedName>
        <fullName evidence="8">23S rRNA (Guanine745-N1)-methyltransferase</fullName>
        <ecNumber evidence="8">2.1.1.187</ecNumber>
    </submittedName>
</protein>
<dbReference type="Pfam" id="PF08241">
    <property type="entry name" value="Methyltransf_11"/>
    <property type="match status" value="1"/>
</dbReference>
<keyword evidence="3 5" id="KW-0949">S-adenosyl-L-methionine</keyword>
<evidence type="ECO:0000256" key="5">
    <source>
        <dbReference type="PIRSR" id="PIRSR018249-2"/>
    </source>
</evidence>
<dbReference type="Pfam" id="PF21302">
    <property type="entry name" value="Zn_ribbon_RlmA"/>
    <property type="match status" value="1"/>
</dbReference>
<reference evidence="8 9" key="1">
    <citation type="submission" date="2020-08" db="EMBL/GenBank/DDBJ databases">
        <title>Genomic Encyclopedia of Type Strains, Phase IV (KMG-IV): sequencing the most valuable type-strain genomes for metagenomic binning, comparative biology and taxonomic classification.</title>
        <authorList>
            <person name="Goeker M."/>
        </authorList>
    </citation>
    <scope>NUCLEOTIDE SEQUENCE [LARGE SCALE GENOMIC DNA]</scope>
    <source>
        <strain evidence="8 9">DSM 25799</strain>
    </source>
</reference>
<evidence type="ECO:0000313" key="9">
    <source>
        <dbReference type="Proteomes" id="UP000539953"/>
    </source>
</evidence>
<dbReference type="EC" id="2.1.1.187" evidence="8"/>
<dbReference type="RefSeq" id="WP_183329045.1">
    <property type="nucleotide sequence ID" value="NZ_JACHHK010000008.1"/>
</dbReference>
<dbReference type="GO" id="GO:0052911">
    <property type="term" value="F:23S rRNA (guanine(745)-N(1))-methyltransferase activity"/>
    <property type="evidence" value="ECO:0007669"/>
    <property type="project" value="UniProtKB-EC"/>
</dbReference>
<evidence type="ECO:0000256" key="1">
    <source>
        <dbReference type="ARBA" id="ARBA00022603"/>
    </source>
</evidence>
<dbReference type="PIRSF" id="PIRSF018249">
    <property type="entry name" value="MyrA_prd"/>
    <property type="match status" value="1"/>
</dbReference>
<feature type="binding site" evidence="5">
    <location>
        <position position="63"/>
    </location>
    <ligand>
        <name>S-adenosyl-L-methionine</name>
        <dbReference type="ChEBI" id="CHEBI:59789"/>
    </ligand>
</feature>
<keyword evidence="4" id="KW-0862">Zinc</keyword>
<dbReference type="SUPFAM" id="SSF53335">
    <property type="entry name" value="S-adenosyl-L-methionine-dependent methyltransferases"/>
    <property type="match status" value="1"/>
</dbReference>
<dbReference type="GO" id="GO:0046872">
    <property type="term" value="F:metal ion binding"/>
    <property type="evidence" value="ECO:0007669"/>
    <property type="project" value="UniProtKB-KW"/>
</dbReference>
<dbReference type="Proteomes" id="UP000539953">
    <property type="component" value="Unassembled WGS sequence"/>
</dbReference>
<dbReference type="CDD" id="cd02440">
    <property type="entry name" value="AdoMet_MTases"/>
    <property type="match status" value="1"/>
</dbReference>
<dbReference type="AlphaFoldDB" id="A0A7W8CZ88"/>
<dbReference type="InterPro" id="IPR013216">
    <property type="entry name" value="Methyltransf_11"/>
</dbReference>
<dbReference type="InterPro" id="IPR029063">
    <property type="entry name" value="SAM-dependent_MTases_sf"/>
</dbReference>